<dbReference type="PANTHER" id="PTHR43280">
    <property type="entry name" value="ARAC-FAMILY TRANSCRIPTIONAL REGULATOR"/>
    <property type="match status" value="1"/>
</dbReference>
<evidence type="ECO:0000256" key="2">
    <source>
        <dbReference type="ARBA" id="ARBA00023125"/>
    </source>
</evidence>
<dbReference type="CDD" id="cd06999">
    <property type="entry name" value="cupin_HpaA-like_N"/>
    <property type="match status" value="1"/>
</dbReference>
<dbReference type="InterPro" id="IPR011051">
    <property type="entry name" value="RmlC_Cupin_sf"/>
</dbReference>
<dbReference type="SMART" id="SM00342">
    <property type="entry name" value="HTH_ARAC"/>
    <property type="match status" value="1"/>
</dbReference>
<dbReference type="GO" id="GO:0003700">
    <property type="term" value="F:DNA-binding transcription factor activity"/>
    <property type="evidence" value="ECO:0007669"/>
    <property type="project" value="InterPro"/>
</dbReference>
<dbReference type="InterPro" id="IPR009057">
    <property type="entry name" value="Homeodomain-like_sf"/>
</dbReference>
<gene>
    <name evidence="5" type="ordered locus">Mmwyl1_0706</name>
</gene>
<accession>A6VT61</accession>
<feature type="domain" description="HTH araC/xylS-type" evidence="4">
    <location>
        <begin position="196"/>
        <end position="294"/>
    </location>
</feature>
<dbReference type="InterPro" id="IPR018060">
    <property type="entry name" value="HTH_AraC"/>
</dbReference>
<evidence type="ECO:0000259" key="4">
    <source>
        <dbReference type="PROSITE" id="PS01124"/>
    </source>
</evidence>
<dbReference type="InterPro" id="IPR020449">
    <property type="entry name" value="Tscrpt_reg_AraC-type_HTH"/>
</dbReference>
<dbReference type="SUPFAM" id="SSF51182">
    <property type="entry name" value="RmlC-like cupins"/>
    <property type="match status" value="1"/>
</dbReference>
<dbReference type="HOGENOM" id="CLU_000445_88_2_6"/>
<evidence type="ECO:0000313" key="5">
    <source>
        <dbReference type="EMBL" id="ABR69640.1"/>
    </source>
</evidence>
<dbReference type="EMBL" id="CP000749">
    <property type="protein sequence ID" value="ABR69640.1"/>
    <property type="molecule type" value="Genomic_DNA"/>
</dbReference>
<dbReference type="STRING" id="400668.Mmwyl1_0706"/>
<dbReference type="InterPro" id="IPR047264">
    <property type="entry name" value="Cupin_HpaA-like_N"/>
</dbReference>
<dbReference type="eggNOG" id="COG1917">
    <property type="taxonomic scope" value="Bacteria"/>
</dbReference>
<dbReference type="PROSITE" id="PS01124">
    <property type="entry name" value="HTH_ARAC_FAMILY_2"/>
    <property type="match status" value="1"/>
</dbReference>
<dbReference type="InterPro" id="IPR014710">
    <property type="entry name" value="RmlC-like_jellyroll"/>
</dbReference>
<evidence type="ECO:0000256" key="1">
    <source>
        <dbReference type="ARBA" id="ARBA00023015"/>
    </source>
</evidence>
<sequence length="300" mass="34412">MKSNMQKSTIPHFGLYGESSWINDPEFFHIEDIESRSGDLGWKINPHRHAQLFQILILKSGEAKVQLDEQQHKLQGAWAIIVPAGVVHGFRFAPDTDGRVISIAEPLLEDAYKEKAAKFIQPLLSQACYIDFNDHRNMFSELWPLIQQLESESSLIREGRALMSEYLIKAILLLLHRQHVNGESNVTNKTENSHAHQLKELIEKHYREHWSSNQYAAALGTSTSRLNRLSKTTFNQSILDLIHDRVLLEAKRSLIYTARSVEEISYDLGFKDPGYFSRFFKRSTGIPPGKFRVLSNQPSI</sequence>
<organism evidence="5">
    <name type="scientific">Marinomonas sp. (strain MWYL1)</name>
    <dbReference type="NCBI Taxonomy" id="400668"/>
    <lineage>
        <taxon>Bacteria</taxon>
        <taxon>Pseudomonadati</taxon>
        <taxon>Pseudomonadota</taxon>
        <taxon>Gammaproteobacteria</taxon>
        <taxon>Oceanospirillales</taxon>
        <taxon>Oceanospirillaceae</taxon>
        <taxon>Marinomonas</taxon>
    </lineage>
</organism>
<dbReference type="InterPro" id="IPR013096">
    <property type="entry name" value="Cupin_2"/>
</dbReference>
<dbReference type="Gene3D" id="1.10.10.60">
    <property type="entry name" value="Homeodomain-like"/>
    <property type="match status" value="1"/>
</dbReference>
<keyword evidence="1" id="KW-0805">Transcription regulation</keyword>
<dbReference type="Gene3D" id="2.60.120.10">
    <property type="entry name" value="Jelly Rolls"/>
    <property type="match status" value="1"/>
</dbReference>
<dbReference type="PANTHER" id="PTHR43280:SF32">
    <property type="entry name" value="TRANSCRIPTIONAL REGULATORY PROTEIN"/>
    <property type="match status" value="1"/>
</dbReference>
<dbReference type="Pfam" id="PF12833">
    <property type="entry name" value="HTH_18"/>
    <property type="match status" value="1"/>
</dbReference>
<name>A6VT61_MARMS</name>
<dbReference type="KEGG" id="mmw:Mmwyl1_0706"/>
<protein>
    <submittedName>
        <fullName evidence="5">Transcriptional regulator, AraC family</fullName>
    </submittedName>
</protein>
<dbReference type="AlphaFoldDB" id="A6VT61"/>
<dbReference type="GO" id="GO:0043565">
    <property type="term" value="F:sequence-specific DNA binding"/>
    <property type="evidence" value="ECO:0007669"/>
    <property type="project" value="InterPro"/>
</dbReference>
<proteinExistence type="predicted"/>
<reference evidence="5" key="1">
    <citation type="submission" date="2007-06" db="EMBL/GenBank/DDBJ databases">
        <title>Complete sequence of Marinomonas sp. MWYL1.</title>
        <authorList>
            <consortium name="US DOE Joint Genome Institute"/>
            <person name="Copeland A."/>
            <person name="Lucas S."/>
            <person name="Lapidus A."/>
            <person name="Barry K."/>
            <person name="Glavina del Rio T."/>
            <person name="Dalin E."/>
            <person name="Tice H."/>
            <person name="Pitluck S."/>
            <person name="Kiss H."/>
            <person name="Brettin T."/>
            <person name="Bruce D."/>
            <person name="Detter J.C."/>
            <person name="Han C."/>
            <person name="Schmutz J."/>
            <person name="Larimer F."/>
            <person name="Land M."/>
            <person name="Hauser L."/>
            <person name="Kyrpides N."/>
            <person name="Kim E."/>
            <person name="Johnston A.W.B."/>
            <person name="Todd J.D."/>
            <person name="Rogers R."/>
            <person name="Wexler M."/>
            <person name="Bond P.L."/>
            <person name="Li Y."/>
            <person name="Richardson P."/>
        </authorList>
    </citation>
    <scope>NUCLEOTIDE SEQUENCE [LARGE SCALE GENOMIC DNA]</scope>
    <source>
        <strain evidence="5">MWYL1</strain>
    </source>
</reference>
<dbReference type="PRINTS" id="PR00032">
    <property type="entry name" value="HTHARAC"/>
</dbReference>
<keyword evidence="3" id="KW-0804">Transcription</keyword>
<keyword evidence="2" id="KW-0238">DNA-binding</keyword>
<dbReference type="Pfam" id="PF07883">
    <property type="entry name" value="Cupin_2"/>
    <property type="match status" value="1"/>
</dbReference>
<evidence type="ECO:0000256" key="3">
    <source>
        <dbReference type="ARBA" id="ARBA00023163"/>
    </source>
</evidence>
<dbReference type="SUPFAM" id="SSF46689">
    <property type="entry name" value="Homeodomain-like"/>
    <property type="match status" value="1"/>
</dbReference>
<dbReference type="eggNOG" id="COG2207">
    <property type="taxonomic scope" value="Bacteria"/>
</dbReference>